<dbReference type="InterPro" id="IPR011992">
    <property type="entry name" value="EF-hand-dom_pair"/>
</dbReference>
<evidence type="ECO:0000313" key="9">
    <source>
        <dbReference type="EMBL" id="CAD9710687.1"/>
    </source>
</evidence>
<evidence type="ECO:0000256" key="5">
    <source>
        <dbReference type="ARBA" id="ARBA00023002"/>
    </source>
</evidence>
<dbReference type="InterPro" id="IPR050446">
    <property type="entry name" value="FAD-oxidoreductase/Apoptosis"/>
</dbReference>
<dbReference type="SUPFAM" id="SSF51905">
    <property type="entry name" value="FAD/NAD(P)-binding domain"/>
    <property type="match status" value="2"/>
</dbReference>
<dbReference type="EMBL" id="HBHJ01032753">
    <property type="protein sequence ID" value="CAD9710687.1"/>
    <property type="molecule type" value="Transcribed_RNA"/>
</dbReference>
<feature type="domain" description="EF-hand" evidence="8">
    <location>
        <begin position="577"/>
        <end position="612"/>
    </location>
</feature>
<evidence type="ECO:0000256" key="1">
    <source>
        <dbReference type="ARBA" id="ARBA00001974"/>
    </source>
</evidence>
<dbReference type="Gene3D" id="1.10.238.10">
    <property type="entry name" value="EF-hand"/>
    <property type="match status" value="1"/>
</dbReference>
<dbReference type="InterPro" id="IPR002048">
    <property type="entry name" value="EF_hand_dom"/>
</dbReference>
<evidence type="ECO:0000256" key="2">
    <source>
        <dbReference type="ARBA" id="ARBA00006442"/>
    </source>
</evidence>
<dbReference type="PROSITE" id="PS50222">
    <property type="entry name" value="EF_HAND_2"/>
    <property type="match status" value="1"/>
</dbReference>
<dbReference type="GO" id="GO:0005737">
    <property type="term" value="C:cytoplasm"/>
    <property type="evidence" value="ECO:0007669"/>
    <property type="project" value="TreeGrafter"/>
</dbReference>
<dbReference type="Gene3D" id="3.30.390.30">
    <property type="match status" value="1"/>
</dbReference>
<evidence type="ECO:0000259" key="8">
    <source>
        <dbReference type="PROSITE" id="PS50222"/>
    </source>
</evidence>
<dbReference type="Gene3D" id="3.50.50.60">
    <property type="entry name" value="FAD/NAD(P)-binding domain"/>
    <property type="match status" value="3"/>
</dbReference>
<keyword evidence="6" id="KW-0520">NAD</keyword>
<keyword evidence="3" id="KW-0285">Flavoprotein</keyword>
<evidence type="ECO:0000256" key="4">
    <source>
        <dbReference type="ARBA" id="ARBA00022827"/>
    </source>
</evidence>
<dbReference type="InterPro" id="IPR036188">
    <property type="entry name" value="FAD/NAD-bd_sf"/>
</dbReference>
<dbReference type="EC" id="1.6.5.4" evidence="7"/>
<evidence type="ECO:0000256" key="7">
    <source>
        <dbReference type="ARBA" id="ARBA00038920"/>
    </source>
</evidence>
<gene>
    <name evidence="9" type="ORF">RMAR1173_LOCUS21681</name>
</gene>
<organism evidence="9">
    <name type="scientific">Rhizochromulina marina</name>
    <dbReference type="NCBI Taxonomy" id="1034831"/>
    <lineage>
        <taxon>Eukaryota</taxon>
        <taxon>Sar</taxon>
        <taxon>Stramenopiles</taxon>
        <taxon>Ochrophyta</taxon>
        <taxon>Dictyochophyceae</taxon>
        <taxon>Rhizochromulinales</taxon>
        <taxon>Rhizochromulina</taxon>
    </lineage>
</organism>
<name>A0A7S2SVG3_9STRA</name>
<evidence type="ECO:0000256" key="3">
    <source>
        <dbReference type="ARBA" id="ARBA00022630"/>
    </source>
</evidence>
<dbReference type="InterPro" id="IPR048618">
    <property type="entry name" value="MDHAR3-like_C"/>
</dbReference>
<comment type="cofactor">
    <cofactor evidence="1">
        <name>FAD</name>
        <dbReference type="ChEBI" id="CHEBI:57692"/>
    </cofactor>
</comment>
<comment type="similarity">
    <text evidence="2">Belongs to the FAD-dependent oxidoreductase family.</text>
</comment>
<dbReference type="GO" id="GO:0016656">
    <property type="term" value="F:monodehydroascorbate reductase (NADH) activity"/>
    <property type="evidence" value="ECO:0007669"/>
    <property type="project" value="UniProtKB-EC"/>
</dbReference>
<protein>
    <recommendedName>
        <fullName evidence="7">monodehydroascorbate reductase (NADH)</fullName>
        <ecNumber evidence="7">1.6.5.4</ecNumber>
    </recommendedName>
</protein>
<reference evidence="9" key="1">
    <citation type="submission" date="2021-01" db="EMBL/GenBank/DDBJ databases">
        <authorList>
            <person name="Corre E."/>
            <person name="Pelletier E."/>
            <person name="Niang G."/>
            <person name="Scheremetjew M."/>
            <person name="Finn R."/>
            <person name="Kale V."/>
            <person name="Holt S."/>
            <person name="Cochrane G."/>
            <person name="Meng A."/>
            <person name="Brown T."/>
            <person name="Cohen L."/>
        </authorList>
    </citation>
    <scope>NUCLEOTIDE SEQUENCE</scope>
    <source>
        <strain evidence="9">CCMP1243</strain>
    </source>
</reference>
<evidence type="ECO:0000256" key="6">
    <source>
        <dbReference type="ARBA" id="ARBA00023027"/>
    </source>
</evidence>
<dbReference type="GO" id="GO:0005509">
    <property type="term" value="F:calcium ion binding"/>
    <property type="evidence" value="ECO:0007669"/>
    <property type="project" value="InterPro"/>
</dbReference>
<dbReference type="Pfam" id="PF21791">
    <property type="entry name" value="MDHAR3-like_C"/>
    <property type="match status" value="1"/>
</dbReference>
<accession>A0A7S2SVG3</accession>
<proteinExistence type="inferred from homology"/>
<keyword evidence="5" id="KW-0560">Oxidoreductase</keyword>
<dbReference type="PRINTS" id="PR00368">
    <property type="entry name" value="FADPNR"/>
</dbReference>
<dbReference type="SUPFAM" id="SSF47473">
    <property type="entry name" value="EF-hand"/>
    <property type="match status" value="1"/>
</dbReference>
<dbReference type="PANTHER" id="PTHR43557:SF2">
    <property type="entry name" value="RIESKE DOMAIN-CONTAINING PROTEIN-RELATED"/>
    <property type="match status" value="1"/>
</dbReference>
<dbReference type="InterPro" id="IPR016156">
    <property type="entry name" value="FAD/NAD-linked_Rdtase_dimer_sf"/>
</dbReference>
<dbReference type="AlphaFoldDB" id="A0A7S2SVG3"/>
<sequence>MAERVRAKRVFVGGGSVAGRWAASLASHGAAEGSLILSHHLQGVYPYDEQQLATTLIDPDARLFSSILTIPWVKDSSSSVEEAAKGSGGVVMDATWYQGHGVEFLWQCEVTAWTKEPQEGDQGELHVLQVLADGRQLQVVCDEFVVGPQMDYSHGVRLHEGADAAASAPSPATDLHADVVIDPENSTVSLTDSNRYGFGSIHTLTSFQDAFKFVVAVTRAEEDGQETCLDPVVVVGDGVEAMQVIAMLVKFLPDLPVVLVLPGGSLLPSLIPRAVPSDIRDFYERQLTKNNVKIARGYEVVRPWATTETGSFSTLEGPASGLQPTRPRNFESCQPQFVQSRGLVLQRVQLDNESEMGTGADQQGLVHLPARMALLLPRPSPSTSIFSSLLPTDPATGALEVDDRFRTPVPGVYAVGGAAAFPLVDGTAATDGLSGATNSHWTPLLPTQWDMAEAVGRDMAGTQAPIAPTPIPHADMSFFDLHCRFRGVTSGEPVMVGDTTGRPKFFACVFVRQGRLVGIFLEGGDQSHDEALEVIARERPQILSVKKLRKLPLPQLMTDPFCLVPPELGVGEFVAEVDDEAIQEAFRRFDITGAGCVKTSDLAALMKELGADWDAEEQAEAQEALDPFEKGSVSYASFVDWWKN</sequence>
<dbReference type="PANTHER" id="PTHR43557">
    <property type="entry name" value="APOPTOSIS-INDUCING FACTOR 1"/>
    <property type="match status" value="1"/>
</dbReference>
<keyword evidence="4" id="KW-0274">FAD</keyword>